<accession>A0ABP3WVE9</accession>
<dbReference type="EMBL" id="BAAAFD010000006">
    <property type="protein sequence ID" value="GAA0857241.1"/>
    <property type="molecule type" value="Genomic_DNA"/>
</dbReference>
<reference evidence="3" key="1">
    <citation type="journal article" date="2019" name="Int. J. Syst. Evol. Microbiol.">
        <title>The Global Catalogue of Microorganisms (GCM) 10K type strain sequencing project: providing services to taxonomists for standard genome sequencing and annotation.</title>
        <authorList>
            <consortium name="The Broad Institute Genomics Platform"/>
            <consortium name="The Broad Institute Genome Sequencing Center for Infectious Disease"/>
            <person name="Wu L."/>
            <person name="Ma J."/>
        </authorList>
    </citation>
    <scope>NUCLEOTIDE SEQUENCE [LARGE SCALE GENOMIC DNA]</scope>
    <source>
        <strain evidence="3">JCM 15896</strain>
    </source>
</reference>
<evidence type="ECO:0000313" key="3">
    <source>
        <dbReference type="Proteomes" id="UP001500359"/>
    </source>
</evidence>
<dbReference type="Pfam" id="PF07238">
    <property type="entry name" value="PilZ"/>
    <property type="match status" value="1"/>
</dbReference>
<dbReference type="InterPro" id="IPR009875">
    <property type="entry name" value="PilZ_domain"/>
</dbReference>
<gene>
    <name evidence="2" type="ORF">GCM10009114_22210</name>
</gene>
<organism evidence="2 3">
    <name type="scientific">Aliiglaciecola litoralis</name>
    <dbReference type="NCBI Taxonomy" id="582857"/>
    <lineage>
        <taxon>Bacteria</taxon>
        <taxon>Pseudomonadati</taxon>
        <taxon>Pseudomonadota</taxon>
        <taxon>Gammaproteobacteria</taxon>
        <taxon>Alteromonadales</taxon>
        <taxon>Alteromonadaceae</taxon>
        <taxon>Aliiglaciecola</taxon>
    </lineage>
</organism>
<comment type="caution">
    <text evidence="2">The sequence shown here is derived from an EMBL/GenBank/DDBJ whole genome shotgun (WGS) entry which is preliminary data.</text>
</comment>
<dbReference type="Proteomes" id="UP001500359">
    <property type="component" value="Unassembled WGS sequence"/>
</dbReference>
<feature type="domain" description="PilZ" evidence="1">
    <location>
        <begin position="86"/>
        <end position="179"/>
    </location>
</feature>
<protein>
    <recommendedName>
        <fullName evidence="1">PilZ domain-containing protein</fullName>
    </recommendedName>
</protein>
<proteinExistence type="predicted"/>
<evidence type="ECO:0000313" key="2">
    <source>
        <dbReference type="EMBL" id="GAA0857241.1"/>
    </source>
</evidence>
<name>A0ABP3WVE9_9ALTE</name>
<keyword evidence="3" id="KW-1185">Reference proteome</keyword>
<evidence type="ECO:0000259" key="1">
    <source>
        <dbReference type="Pfam" id="PF07238"/>
    </source>
</evidence>
<sequence>MESATLQQKMAQYHEFFTIKHALNVNVVPLDNDFSLPDAANLVSNMPYAFQIASHMSSVDAQALRPLRNLGEHAKDLVEYLHHQNKKIDLMMSFILQQQDEERHRYRSVEFGGGGLAVETQEPMQEGQYVELKVFLSEEAAGVFCYAEVIKCEPAEDGFHAYLLFSRIREEDQELLVRASLHLQTVQLRARSKQQHNESN</sequence>
<dbReference type="RefSeq" id="WP_343859933.1">
    <property type="nucleotide sequence ID" value="NZ_BAAAFD010000006.1"/>
</dbReference>